<keyword evidence="10" id="KW-1185">Reference proteome</keyword>
<dbReference type="RefSeq" id="WP_305929517.1">
    <property type="nucleotide sequence ID" value="NZ_JAVAIL010000002.1"/>
</dbReference>
<dbReference type="EC" id="2.7.13.3" evidence="2"/>
<sequence>MEEIFAFLAFGIAALACVFAAVWIARCGRRDRSDRGATLVALSITCLWCLAVASLGADRALSYFAETARDLAWTVVLFRLFANDGRDASLRLVRPVIGSLVFVQLLQVFVVFVAMGGLLDRESASLALQTLALLHLLSAAGALVLLHNLYAGAADMSRRLLAWSAGSLGLFWGFELNFHTVAYLGGAALNEVNGLRGLVMAGMACGIAIGFSRSERGLTFRPSRAVTFQLLSLVLIGGYLAAMVLLSGWAADRFSGDLGRITQVGFLLAAAVFTVLWLPSPRFRDWARVMATKHLFKHRYDYRSEWIRFTHTIGRPAGEEGSLSERAIQSLADITDSPCGLLLVPDEDDALTLAARWRWPQIEVPAPAVPLELARLLEREGLILDLDKSRQGISHRGEAAMVPAWLRDEHHGWAAVPLIHHHRLVGVIVLGRPPVHRGLDWEDFDLLGVAGKQVASYLAEQAGQEALEEARRFDEFNRRMAFVMHDIKNLSSQMALLLANAEKHSENPEFRKDMLITVRNSSDKLNALLARLGRYGGADSGRRERVDLADLGRSLAARFTHTHPVSFSGCGRCPVLADRECLEQALVHLVQNAIDASPARSPVEIQVTNHGLRGAIVIADAGRGMSAQFVRNELFKPFVSTKEGGFGIGAHEARAMVRAMGGRLDVESRESFGSRFSISLPTDAAEKLLASRFDDSPIGAERLDEVHTKRNEVA</sequence>
<feature type="transmembrane region" description="Helical" evidence="7">
    <location>
        <begin position="126"/>
        <end position="148"/>
    </location>
</feature>
<feature type="transmembrane region" description="Helical" evidence="7">
    <location>
        <begin position="6"/>
        <end position="25"/>
    </location>
</feature>
<dbReference type="SUPFAM" id="SSF55781">
    <property type="entry name" value="GAF domain-like"/>
    <property type="match status" value="1"/>
</dbReference>
<evidence type="ECO:0000313" key="10">
    <source>
        <dbReference type="Proteomes" id="UP001235664"/>
    </source>
</evidence>
<evidence type="ECO:0000256" key="6">
    <source>
        <dbReference type="ARBA" id="ARBA00022840"/>
    </source>
</evidence>
<name>A0ABT9H7T7_9SPHN</name>
<evidence type="ECO:0000256" key="4">
    <source>
        <dbReference type="ARBA" id="ARBA00022741"/>
    </source>
</evidence>
<proteinExistence type="predicted"/>
<dbReference type="InterPro" id="IPR029016">
    <property type="entry name" value="GAF-like_dom_sf"/>
</dbReference>
<feature type="transmembrane region" description="Helical" evidence="7">
    <location>
        <begin position="93"/>
        <end position="114"/>
    </location>
</feature>
<protein>
    <recommendedName>
        <fullName evidence="2">histidine kinase</fullName>
        <ecNumber evidence="2">2.7.13.3</ecNumber>
    </recommendedName>
</protein>
<feature type="domain" description="Histidine kinase" evidence="8">
    <location>
        <begin position="482"/>
        <end position="684"/>
    </location>
</feature>
<dbReference type="PANTHER" id="PTHR44936">
    <property type="entry name" value="SENSOR PROTEIN CREC"/>
    <property type="match status" value="1"/>
</dbReference>
<keyword evidence="7" id="KW-1133">Transmembrane helix</keyword>
<comment type="caution">
    <text evidence="9">The sequence shown here is derived from an EMBL/GenBank/DDBJ whole genome shotgun (WGS) entry which is preliminary data.</text>
</comment>
<comment type="catalytic activity">
    <reaction evidence="1">
        <text>ATP + protein L-histidine = ADP + protein N-phospho-L-histidine.</text>
        <dbReference type="EC" id="2.7.13.3"/>
    </reaction>
</comment>
<evidence type="ECO:0000256" key="5">
    <source>
        <dbReference type="ARBA" id="ARBA00022777"/>
    </source>
</evidence>
<organism evidence="9 10">
    <name type="scientific">Qipengyuania benthica</name>
    <dbReference type="NCBI Taxonomy" id="3067651"/>
    <lineage>
        <taxon>Bacteria</taxon>
        <taxon>Pseudomonadati</taxon>
        <taxon>Pseudomonadota</taxon>
        <taxon>Alphaproteobacteria</taxon>
        <taxon>Sphingomonadales</taxon>
        <taxon>Erythrobacteraceae</taxon>
        <taxon>Qipengyuania</taxon>
    </lineage>
</organism>
<dbReference type="SUPFAM" id="SSF55874">
    <property type="entry name" value="ATPase domain of HSP90 chaperone/DNA topoisomerase II/histidine kinase"/>
    <property type="match status" value="1"/>
</dbReference>
<feature type="transmembrane region" description="Helical" evidence="7">
    <location>
        <begin position="160"/>
        <end position="182"/>
    </location>
</feature>
<feature type="transmembrane region" description="Helical" evidence="7">
    <location>
        <begin position="225"/>
        <end position="249"/>
    </location>
</feature>
<accession>A0ABT9H7T7</accession>
<gene>
    <name evidence="9" type="primary">prsK</name>
    <name evidence="9" type="ORF">Q9K01_07105</name>
</gene>
<dbReference type="Proteomes" id="UP001235664">
    <property type="component" value="Unassembled WGS sequence"/>
</dbReference>
<dbReference type="PRINTS" id="PR00344">
    <property type="entry name" value="BCTRLSENSOR"/>
</dbReference>
<dbReference type="SMART" id="SM00387">
    <property type="entry name" value="HATPase_c"/>
    <property type="match status" value="1"/>
</dbReference>
<dbReference type="Pfam" id="PF01590">
    <property type="entry name" value="GAF"/>
    <property type="match status" value="1"/>
</dbReference>
<dbReference type="InterPro" id="IPR003018">
    <property type="entry name" value="GAF"/>
</dbReference>
<evidence type="ECO:0000256" key="3">
    <source>
        <dbReference type="ARBA" id="ARBA00022679"/>
    </source>
</evidence>
<dbReference type="InterPro" id="IPR014265">
    <property type="entry name" value="XrtA/PrsK"/>
</dbReference>
<keyword evidence="7" id="KW-0472">Membrane</keyword>
<feature type="transmembrane region" description="Helical" evidence="7">
    <location>
        <begin position="37"/>
        <end position="57"/>
    </location>
</feature>
<dbReference type="PANTHER" id="PTHR44936:SF10">
    <property type="entry name" value="SENSOR PROTEIN RSTB"/>
    <property type="match status" value="1"/>
</dbReference>
<keyword evidence="6" id="KW-0067">ATP-binding</keyword>
<dbReference type="PROSITE" id="PS50109">
    <property type="entry name" value="HIS_KIN"/>
    <property type="match status" value="1"/>
</dbReference>
<keyword evidence="5 9" id="KW-0418">Kinase</keyword>
<dbReference type="Gene3D" id="3.30.450.40">
    <property type="match status" value="1"/>
</dbReference>
<keyword evidence="4" id="KW-0547">Nucleotide-binding</keyword>
<dbReference type="Gene3D" id="3.30.565.10">
    <property type="entry name" value="Histidine kinase-like ATPase, C-terminal domain"/>
    <property type="match status" value="1"/>
</dbReference>
<dbReference type="Pfam" id="PF02518">
    <property type="entry name" value="HATPase_c"/>
    <property type="match status" value="1"/>
</dbReference>
<keyword evidence="3 9" id="KW-0808">Transferase</keyword>
<dbReference type="InterPro" id="IPR036890">
    <property type="entry name" value="HATPase_C_sf"/>
</dbReference>
<dbReference type="EMBL" id="JAVAIL010000002">
    <property type="protein sequence ID" value="MDP4539386.1"/>
    <property type="molecule type" value="Genomic_DNA"/>
</dbReference>
<evidence type="ECO:0000313" key="9">
    <source>
        <dbReference type="EMBL" id="MDP4539386.1"/>
    </source>
</evidence>
<evidence type="ECO:0000259" key="8">
    <source>
        <dbReference type="PROSITE" id="PS50109"/>
    </source>
</evidence>
<evidence type="ECO:0000256" key="2">
    <source>
        <dbReference type="ARBA" id="ARBA00012438"/>
    </source>
</evidence>
<dbReference type="InterPro" id="IPR050980">
    <property type="entry name" value="2C_sensor_his_kinase"/>
</dbReference>
<evidence type="ECO:0000256" key="7">
    <source>
        <dbReference type="SAM" id="Phobius"/>
    </source>
</evidence>
<dbReference type="InterPro" id="IPR004358">
    <property type="entry name" value="Sig_transdc_His_kin-like_C"/>
</dbReference>
<feature type="transmembrane region" description="Helical" evidence="7">
    <location>
        <begin position="194"/>
        <end position="213"/>
    </location>
</feature>
<evidence type="ECO:0000256" key="1">
    <source>
        <dbReference type="ARBA" id="ARBA00000085"/>
    </source>
</evidence>
<dbReference type="InterPro" id="IPR005467">
    <property type="entry name" value="His_kinase_dom"/>
</dbReference>
<keyword evidence="7" id="KW-0812">Transmembrane</keyword>
<feature type="transmembrane region" description="Helical" evidence="7">
    <location>
        <begin position="261"/>
        <end position="278"/>
    </location>
</feature>
<reference evidence="9 10" key="1">
    <citation type="submission" date="2023-08" db="EMBL/GenBank/DDBJ databases">
        <title>genomic of DY56.</title>
        <authorList>
            <person name="Wang Y."/>
        </authorList>
    </citation>
    <scope>NUCLEOTIDE SEQUENCE [LARGE SCALE GENOMIC DNA]</scope>
    <source>
        <strain evidence="9 10">DY56-A-20</strain>
    </source>
</reference>
<dbReference type="InterPro" id="IPR003594">
    <property type="entry name" value="HATPase_dom"/>
</dbReference>
<dbReference type="GO" id="GO:0004673">
    <property type="term" value="F:protein histidine kinase activity"/>
    <property type="evidence" value="ECO:0007669"/>
    <property type="project" value="UniProtKB-EC"/>
</dbReference>
<dbReference type="NCBIfam" id="TIGR02916">
    <property type="entry name" value="PEP_his_kin"/>
    <property type="match status" value="1"/>
</dbReference>